<dbReference type="GO" id="GO:0006891">
    <property type="term" value="P:intra-Golgi vesicle-mediated transport"/>
    <property type="evidence" value="ECO:0007669"/>
    <property type="project" value="InterPro"/>
</dbReference>
<organism evidence="7 8">
    <name type="scientific">Komagataella pastoris</name>
    <name type="common">Yeast</name>
    <name type="synonym">Pichia pastoris</name>
    <dbReference type="NCBI Taxonomy" id="4922"/>
    <lineage>
        <taxon>Eukaryota</taxon>
        <taxon>Fungi</taxon>
        <taxon>Dikarya</taxon>
        <taxon>Ascomycota</taxon>
        <taxon>Saccharomycotina</taxon>
        <taxon>Pichiomycetes</taxon>
        <taxon>Pichiales</taxon>
        <taxon>Pichiaceae</taxon>
        <taxon>Komagataella</taxon>
    </lineage>
</organism>
<comment type="subcellular location">
    <subcellularLocation>
        <location evidence="1">Golgi apparatus membrane</location>
        <topology evidence="1">Peripheral membrane protein</topology>
    </subcellularLocation>
</comment>
<dbReference type="InterPro" id="IPR049176">
    <property type="entry name" value="COG5_N"/>
</dbReference>
<dbReference type="Pfam" id="PF20649">
    <property type="entry name" value="COG5_C"/>
    <property type="match status" value="1"/>
</dbReference>
<accession>A0A1B2JGC2</accession>
<name>A0A1B2JGC2_PICPA</name>
<dbReference type="Pfam" id="PF10392">
    <property type="entry name" value="COG5_N"/>
    <property type="match status" value="1"/>
</dbReference>
<evidence type="ECO:0000259" key="6">
    <source>
        <dbReference type="Pfam" id="PF20649"/>
    </source>
</evidence>
<evidence type="ECO:0000256" key="4">
    <source>
        <dbReference type="ARBA" id="ARBA00023136"/>
    </source>
</evidence>
<dbReference type="GO" id="GO:0017119">
    <property type="term" value="C:Golgi transport complex"/>
    <property type="evidence" value="ECO:0007669"/>
    <property type="project" value="InterPro"/>
</dbReference>
<sequence length="375" mass="42529">MSLEDFDGFLSQSFVAERFANDLLLATNNVDDDDLDILTSPKRLSFDIKELQDLLAKFVSSNSTRLVTQLSHISELKKTHEGLNVRQINSSFKRLENDFIIPYDDALKLYSALKRIHATSNLLRNASYYVFLLQQLESIFDQNEFDKPPFNDLAKFTQISTNLDLHIQDASSLMSLQLVKDYQPVHRKRTVFIIDIASTLLSQITADTSKQGIANICFTLATLADNSFLNCIQSLLDDYTSKSSQSIIKTLTSPKTIVNTMEKVSHLAKAIYHLSKYMQETTFPKLSQTYDQYCQEKLNYNSDLFTHFWRQIALFIGPKFKETISRGGPVAKALKNSSQQYKQAIVSGIIQSGDDITENSIPVTMMINAIKVLNN</sequence>
<evidence type="ECO:0000313" key="7">
    <source>
        <dbReference type="EMBL" id="ANZ76895.1"/>
    </source>
</evidence>
<keyword evidence="8" id="KW-1185">Reference proteome</keyword>
<dbReference type="GO" id="GO:0000139">
    <property type="term" value="C:Golgi membrane"/>
    <property type="evidence" value="ECO:0007669"/>
    <property type="project" value="UniProtKB-SubCell"/>
</dbReference>
<dbReference type="AlphaFoldDB" id="A0A1B2JGC2"/>
<dbReference type="Proteomes" id="UP000094565">
    <property type="component" value="Chromosome 3"/>
</dbReference>
<gene>
    <name evidence="7" type="primary">COG5</name>
    <name evidence="7" type="ORF">ATY40_BA7503936</name>
</gene>
<dbReference type="PANTHER" id="PTHR13228:SF3">
    <property type="entry name" value="CONSERVED OLIGOMERIC GOLGI COMPLEX SUBUNIT 5"/>
    <property type="match status" value="1"/>
</dbReference>
<dbReference type="OrthoDB" id="18786at2759"/>
<evidence type="ECO:0000256" key="3">
    <source>
        <dbReference type="ARBA" id="ARBA00023034"/>
    </source>
</evidence>
<keyword evidence="4" id="KW-0472">Membrane</keyword>
<feature type="domain" description="Conserved oligomeric Golgi complex subunit 5 helical" evidence="6">
    <location>
        <begin position="173"/>
        <end position="340"/>
    </location>
</feature>
<evidence type="ECO:0000256" key="1">
    <source>
        <dbReference type="ARBA" id="ARBA00004395"/>
    </source>
</evidence>
<dbReference type="InterPro" id="IPR019465">
    <property type="entry name" value="Cog5"/>
</dbReference>
<evidence type="ECO:0000259" key="5">
    <source>
        <dbReference type="Pfam" id="PF10392"/>
    </source>
</evidence>
<dbReference type="EMBL" id="CP014586">
    <property type="protein sequence ID" value="ANZ76895.1"/>
    <property type="molecule type" value="Genomic_DNA"/>
</dbReference>
<keyword evidence="3" id="KW-0333">Golgi apparatus</keyword>
<feature type="domain" description="Conserved oligomeric Golgi complex subunit 5 N-terminal" evidence="5">
    <location>
        <begin position="9"/>
        <end position="136"/>
    </location>
</feature>
<dbReference type="InterPro" id="IPR048485">
    <property type="entry name" value="COG5_helical"/>
</dbReference>
<proteinExistence type="predicted"/>
<evidence type="ECO:0000313" key="8">
    <source>
        <dbReference type="Proteomes" id="UP000094565"/>
    </source>
</evidence>
<reference evidence="7 8" key="1">
    <citation type="submission" date="2016-02" db="EMBL/GenBank/DDBJ databases">
        <title>Comparative genomic and transcriptomic foundation for Pichia pastoris.</title>
        <authorList>
            <person name="Love K.R."/>
            <person name="Shah K.A."/>
            <person name="Whittaker C.A."/>
            <person name="Wu J."/>
            <person name="Bartlett M.C."/>
            <person name="Ma D."/>
            <person name="Leeson R.L."/>
            <person name="Priest M."/>
            <person name="Young S.K."/>
            <person name="Love J.C."/>
        </authorList>
    </citation>
    <scope>NUCLEOTIDE SEQUENCE [LARGE SCALE GENOMIC DNA]</scope>
    <source>
        <strain evidence="7 8">ATCC 28485</strain>
    </source>
</reference>
<protein>
    <recommendedName>
        <fullName evidence="2">Conserved oligomeric Golgi complex subunit 5</fullName>
    </recommendedName>
</protein>
<evidence type="ECO:0000256" key="2">
    <source>
        <dbReference type="ARBA" id="ARBA00020974"/>
    </source>
</evidence>
<dbReference type="PANTHER" id="PTHR13228">
    <property type="entry name" value="CONSERVED OLIGOMERIC GOLGI COMPLEX COMPONENT 5"/>
    <property type="match status" value="1"/>
</dbReference>